<evidence type="ECO:0000313" key="1">
    <source>
        <dbReference type="EMBL" id="AVJ51838.1"/>
    </source>
</evidence>
<organism evidence="1 2">
    <name type="scientific">Pantoea phage vB_PagS_Vid5</name>
    <dbReference type="NCBI Taxonomy" id="2099652"/>
    <lineage>
        <taxon>Viruses</taxon>
        <taxon>Duplodnaviria</taxon>
        <taxon>Heunggongvirae</taxon>
        <taxon>Uroviricota</taxon>
        <taxon>Caudoviricetes</taxon>
        <taxon>Vidquintavirus</taxon>
        <taxon>Vidquintavirus Vid5</taxon>
    </lineage>
</organism>
<proteinExistence type="predicted"/>
<keyword evidence="2" id="KW-1185">Reference proteome</keyword>
<evidence type="ECO:0000313" key="2">
    <source>
        <dbReference type="Proteomes" id="UP000241629"/>
    </source>
</evidence>
<accession>A0A2P1CKX9</accession>
<sequence>MLRTVNLTSNPYYYLQSVRAGARVVGPGAIVFTRNQHLELHVRMTGTEDGRVLMTYQLVDNGYHLYAHSITARTVRVLMDMLPGLVDRQLSLD</sequence>
<dbReference type="EMBL" id="MG948468">
    <property type="protein sequence ID" value="AVJ51838.1"/>
    <property type="molecule type" value="Genomic_DNA"/>
</dbReference>
<dbReference type="Proteomes" id="UP000241629">
    <property type="component" value="Segment"/>
</dbReference>
<protein>
    <submittedName>
        <fullName evidence="1">Uncharacterized protein</fullName>
    </submittedName>
</protein>
<gene>
    <name evidence="1" type="ORF">Vid5_gp83</name>
</gene>
<reference evidence="1 2" key="1">
    <citation type="submission" date="2018-02" db="EMBL/GenBank/DDBJ databases">
        <title>Complete genome sequence of Pantoea phage vB_PagS_Vid5.</title>
        <authorList>
            <person name="Truncaite L."/>
            <person name="Simoliunas E."/>
            <person name="Meskys R."/>
        </authorList>
    </citation>
    <scope>NUCLEOTIDE SEQUENCE [LARGE SCALE GENOMIC DNA]</scope>
</reference>
<name>A0A2P1CKX9_9CAUD</name>